<keyword evidence="9" id="KW-1185">Reference proteome</keyword>
<comment type="similarity">
    <text evidence="1">Belongs to the protein-tyrosine phosphatase family. Non-receptor class dual specificity subfamily.</text>
</comment>
<keyword evidence="4" id="KW-0904">Protein phosphatase</keyword>
<dbReference type="InterPro" id="IPR016130">
    <property type="entry name" value="Tyr_Pase_AS"/>
</dbReference>
<evidence type="ECO:0000256" key="4">
    <source>
        <dbReference type="ARBA" id="ARBA00022912"/>
    </source>
</evidence>
<gene>
    <name evidence="8" type="ORF">AB1Y20_022981</name>
</gene>
<dbReference type="InterPro" id="IPR020422">
    <property type="entry name" value="TYR_PHOSPHATASE_DUAL_dom"/>
</dbReference>
<dbReference type="GO" id="GO:0033550">
    <property type="term" value="F:MAP kinase tyrosine phosphatase activity"/>
    <property type="evidence" value="ECO:0007669"/>
    <property type="project" value="TreeGrafter"/>
</dbReference>
<dbReference type="PROSITE" id="PS50056">
    <property type="entry name" value="TYR_PHOSPHATASE_2"/>
    <property type="match status" value="1"/>
</dbReference>
<reference evidence="8 9" key="1">
    <citation type="journal article" date="2024" name="Science">
        <title>Giant polyketide synthase enzymes in the biosynthesis of giant marine polyether toxins.</title>
        <authorList>
            <person name="Fallon T.R."/>
            <person name="Shende V.V."/>
            <person name="Wierzbicki I.H."/>
            <person name="Pendleton A.L."/>
            <person name="Watervoot N.F."/>
            <person name="Auber R.P."/>
            <person name="Gonzalez D.J."/>
            <person name="Wisecaver J.H."/>
            <person name="Moore B.S."/>
        </authorList>
    </citation>
    <scope>NUCLEOTIDE SEQUENCE [LARGE SCALE GENOMIC DNA]</scope>
    <source>
        <strain evidence="8 9">12B1</strain>
    </source>
</reference>
<feature type="domain" description="Tyrosine specific protein phosphatases" evidence="7">
    <location>
        <begin position="170"/>
        <end position="226"/>
    </location>
</feature>
<dbReference type="SMART" id="SM00195">
    <property type="entry name" value="DSPc"/>
    <property type="match status" value="1"/>
</dbReference>
<protein>
    <recommendedName>
        <fullName evidence="2">protein-tyrosine-phosphatase</fullName>
        <ecNumber evidence="2">3.1.3.48</ecNumber>
    </recommendedName>
</protein>
<dbReference type="PROSITE" id="PS50054">
    <property type="entry name" value="TYR_PHOSPHATASE_DUAL"/>
    <property type="match status" value="1"/>
</dbReference>
<keyword evidence="3" id="KW-0378">Hydrolase</keyword>
<dbReference type="SUPFAM" id="SSF52799">
    <property type="entry name" value="(Phosphotyrosine protein) phosphatases II"/>
    <property type="match status" value="1"/>
</dbReference>
<dbReference type="EC" id="3.1.3.48" evidence="2"/>
<feature type="compositionally biased region" description="Basic and acidic residues" evidence="5">
    <location>
        <begin position="256"/>
        <end position="267"/>
    </location>
</feature>
<feature type="domain" description="Tyrosine-protein phosphatase" evidence="6">
    <location>
        <begin position="85"/>
        <end position="245"/>
    </location>
</feature>
<dbReference type="PANTHER" id="PTHR10159:SF519">
    <property type="entry name" value="DUAL SPECIFICITY PROTEIN PHOSPHATASE MPK3"/>
    <property type="match status" value="1"/>
</dbReference>
<evidence type="ECO:0000313" key="8">
    <source>
        <dbReference type="EMBL" id="KAL1519460.1"/>
    </source>
</evidence>
<dbReference type="InterPro" id="IPR029021">
    <property type="entry name" value="Prot-tyrosine_phosphatase-like"/>
</dbReference>
<dbReference type="EMBL" id="JBGBPQ010000009">
    <property type="protein sequence ID" value="KAL1519460.1"/>
    <property type="molecule type" value="Genomic_DNA"/>
</dbReference>
<comment type="caution">
    <text evidence="8">The sequence shown here is derived from an EMBL/GenBank/DDBJ whole genome shotgun (WGS) entry which is preliminary data.</text>
</comment>
<dbReference type="Pfam" id="PF00782">
    <property type="entry name" value="DSPc"/>
    <property type="match status" value="1"/>
</dbReference>
<dbReference type="GO" id="GO:0008330">
    <property type="term" value="F:protein tyrosine/threonine phosphatase activity"/>
    <property type="evidence" value="ECO:0007669"/>
    <property type="project" value="TreeGrafter"/>
</dbReference>
<dbReference type="PROSITE" id="PS00383">
    <property type="entry name" value="TYR_PHOSPHATASE_1"/>
    <property type="match status" value="1"/>
</dbReference>
<dbReference type="GO" id="GO:0017017">
    <property type="term" value="F:MAP kinase tyrosine/serine/threonine phosphatase activity"/>
    <property type="evidence" value="ECO:0007669"/>
    <property type="project" value="TreeGrafter"/>
</dbReference>
<dbReference type="GO" id="GO:0043409">
    <property type="term" value="P:negative regulation of MAPK cascade"/>
    <property type="evidence" value="ECO:0007669"/>
    <property type="project" value="TreeGrafter"/>
</dbReference>
<evidence type="ECO:0000256" key="2">
    <source>
        <dbReference type="ARBA" id="ARBA00013064"/>
    </source>
</evidence>
<dbReference type="PANTHER" id="PTHR10159">
    <property type="entry name" value="DUAL SPECIFICITY PROTEIN PHOSPHATASE"/>
    <property type="match status" value="1"/>
</dbReference>
<dbReference type="CDD" id="cd14498">
    <property type="entry name" value="DSP"/>
    <property type="match status" value="1"/>
</dbReference>
<dbReference type="Proteomes" id="UP001515480">
    <property type="component" value="Unassembled WGS sequence"/>
</dbReference>
<dbReference type="GO" id="GO:0005737">
    <property type="term" value="C:cytoplasm"/>
    <property type="evidence" value="ECO:0007669"/>
    <property type="project" value="TreeGrafter"/>
</dbReference>
<evidence type="ECO:0000256" key="5">
    <source>
        <dbReference type="SAM" id="MobiDB-lite"/>
    </source>
</evidence>
<accession>A0AB34JF30</accession>
<feature type="compositionally biased region" description="Pro residues" evidence="5">
    <location>
        <begin position="270"/>
        <end position="280"/>
    </location>
</feature>
<evidence type="ECO:0000259" key="7">
    <source>
        <dbReference type="PROSITE" id="PS50056"/>
    </source>
</evidence>
<name>A0AB34JF30_PRYPA</name>
<dbReference type="Gene3D" id="3.90.190.10">
    <property type="entry name" value="Protein tyrosine phosphatase superfamily"/>
    <property type="match status" value="1"/>
</dbReference>
<feature type="region of interest" description="Disordered" evidence="5">
    <location>
        <begin position="248"/>
        <end position="288"/>
    </location>
</feature>
<dbReference type="AlphaFoldDB" id="A0AB34JF30"/>
<evidence type="ECO:0000259" key="6">
    <source>
        <dbReference type="PROSITE" id="PS50054"/>
    </source>
</evidence>
<sequence length="503" mass="54511">MWKVAAQGPHLRLFFATQAVAVHSAEAARLALEAPTQLLRQTIGTSEAAEAAEALLGALESLGLREAVQRAASACERHGRDFNEQDAQQVVPGLWIGPLGPAESAEWLRTHGVSHVVDMTGGWRRRVSALENAWERLTAPPHAESGVVSLVLDAEDRPTFEISPLFAQTNQFIREALHSRPEAAVLVHCHSGVSRSATIVIAYLMSSYGLTLREALRVVRDARPSVSPNAGFERQLVRYEMQLKTKARGAAVPEAPAEHVKRARTDAPEDPAPSRPPPPLDTAAAAAEPPTAADLAGLEIAEALGRLQAHMGSVPKFVRVAGALEELLLRELRQETAALFHKALRTAIGNGKGPKLAKLRAAYCSLFDAAASRINSFPTDLAADVAAWTLCAATHGRVTKPEKAHSTSQLRQPIDQVADLLRRLQTEQKCRAGTCGGSLRGLVAHQLFEVLETLNGLWKQEPGLHTEVRDVIALSSEVENGFWSTEQHRTILKWLSTMRARTG</sequence>
<evidence type="ECO:0000256" key="1">
    <source>
        <dbReference type="ARBA" id="ARBA00008601"/>
    </source>
</evidence>
<evidence type="ECO:0000313" key="9">
    <source>
        <dbReference type="Proteomes" id="UP001515480"/>
    </source>
</evidence>
<organism evidence="8 9">
    <name type="scientific">Prymnesium parvum</name>
    <name type="common">Toxic golden alga</name>
    <dbReference type="NCBI Taxonomy" id="97485"/>
    <lineage>
        <taxon>Eukaryota</taxon>
        <taxon>Haptista</taxon>
        <taxon>Haptophyta</taxon>
        <taxon>Prymnesiophyceae</taxon>
        <taxon>Prymnesiales</taxon>
        <taxon>Prymnesiaceae</taxon>
        <taxon>Prymnesium</taxon>
    </lineage>
</organism>
<dbReference type="InterPro" id="IPR000340">
    <property type="entry name" value="Dual-sp_phosphatase_cat-dom"/>
</dbReference>
<proteinExistence type="inferred from homology"/>
<evidence type="ECO:0000256" key="3">
    <source>
        <dbReference type="ARBA" id="ARBA00022801"/>
    </source>
</evidence>
<dbReference type="InterPro" id="IPR000387">
    <property type="entry name" value="Tyr_Pase_dom"/>
</dbReference>